<feature type="region of interest" description="Disordered" evidence="1">
    <location>
        <begin position="209"/>
        <end position="239"/>
    </location>
</feature>
<sequence length="313" mass="35045">MPLLLNRVLEGICTKDKHRLLVICMGSQQVSETPKKPKLKRPGLSAKTDTAAAAGPSHLSEFKREGTKDSPIALGFDDEDTKPGQKRKHYTMVVENGKQQCIVNIHDFHPGLQQSIDKLKLAIMKAVALDEYNNHFFNLMPVLFPYNKFTMSKLIKHMIFQDHVQFLNQRQVALLEELACLTVEGFPRAKEEWKKTVAQWEVKQEKIKGAEAKVSREESTAGAPPPSAHQSTKDTANSMEQDPQLLAPTQEGGTPKVAGKADAHPLSKKYQMMETMKGIVWQLVGLSDECCKIENEKKCISSLLLLLLLVVVY</sequence>
<accession>A0A0C3FLI4</accession>
<dbReference type="EMBL" id="KN833004">
    <property type="protein sequence ID" value="KIM80366.1"/>
    <property type="molecule type" value="Genomic_DNA"/>
</dbReference>
<feature type="compositionally biased region" description="Polar residues" evidence="1">
    <location>
        <begin position="228"/>
        <end position="239"/>
    </location>
</feature>
<proteinExistence type="predicted"/>
<protein>
    <recommendedName>
        <fullName evidence="2">Ubinuclein middle domain-containing protein</fullName>
    </recommendedName>
</protein>
<gene>
    <name evidence="3" type="ORF">PILCRDRAFT_89645</name>
</gene>
<evidence type="ECO:0000256" key="1">
    <source>
        <dbReference type="SAM" id="MobiDB-lite"/>
    </source>
</evidence>
<dbReference type="OrthoDB" id="5576775at2759"/>
<reference evidence="3 4" key="1">
    <citation type="submission" date="2014-04" db="EMBL/GenBank/DDBJ databases">
        <authorList>
            <consortium name="DOE Joint Genome Institute"/>
            <person name="Kuo A."/>
            <person name="Tarkka M."/>
            <person name="Buscot F."/>
            <person name="Kohler A."/>
            <person name="Nagy L.G."/>
            <person name="Floudas D."/>
            <person name="Copeland A."/>
            <person name="Barry K.W."/>
            <person name="Cichocki N."/>
            <person name="Veneault-Fourrey C."/>
            <person name="LaButti K."/>
            <person name="Lindquist E.A."/>
            <person name="Lipzen A."/>
            <person name="Lundell T."/>
            <person name="Morin E."/>
            <person name="Murat C."/>
            <person name="Sun H."/>
            <person name="Tunlid A."/>
            <person name="Henrissat B."/>
            <person name="Grigoriev I.V."/>
            <person name="Hibbett D.S."/>
            <person name="Martin F."/>
            <person name="Nordberg H.P."/>
            <person name="Cantor M.N."/>
            <person name="Hua S.X."/>
        </authorList>
    </citation>
    <scope>NUCLEOTIDE SEQUENCE [LARGE SCALE GENOMIC DNA]</scope>
    <source>
        <strain evidence="3 4">F 1598</strain>
    </source>
</reference>
<dbReference type="InterPro" id="IPR026947">
    <property type="entry name" value="UBN_middle_dom"/>
</dbReference>
<evidence type="ECO:0000313" key="3">
    <source>
        <dbReference type="EMBL" id="KIM80366.1"/>
    </source>
</evidence>
<dbReference type="HOGENOM" id="CLU_888811_0_0_1"/>
<reference evidence="4" key="2">
    <citation type="submission" date="2015-01" db="EMBL/GenBank/DDBJ databases">
        <title>Evolutionary Origins and Diversification of the Mycorrhizal Mutualists.</title>
        <authorList>
            <consortium name="DOE Joint Genome Institute"/>
            <consortium name="Mycorrhizal Genomics Consortium"/>
            <person name="Kohler A."/>
            <person name="Kuo A."/>
            <person name="Nagy L.G."/>
            <person name="Floudas D."/>
            <person name="Copeland A."/>
            <person name="Barry K.W."/>
            <person name="Cichocki N."/>
            <person name="Veneault-Fourrey C."/>
            <person name="LaButti K."/>
            <person name="Lindquist E.A."/>
            <person name="Lipzen A."/>
            <person name="Lundell T."/>
            <person name="Morin E."/>
            <person name="Murat C."/>
            <person name="Riley R."/>
            <person name="Ohm R."/>
            <person name="Sun H."/>
            <person name="Tunlid A."/>
            <person name="Henrissat B."/>
            <person name="Grigoriev I.V."/>
            <person name="Hibbett D.S."/>
            <person name="Martin F."/>
        </authorList>
    </citation>
    <scope>NUCLEOTIDE SEQUENCE [LARGE SCALE GENOMIC DNA]</scope>
    <source>
        <strain evidence="4">F 1598</strain>
    </source>
</reference>
<evidence type="ECO:0000259" key="2">
    <source>
        <dbReference type="Pfam" id="PF14075"/>
    </source>
</evidence>
<feature type="compositionally biased region" description="Basic and acidic residues" evidence="1">
    <location>
        <begin position="209"/>
        <end position="219"/>
    </location>
</feature>
<feature type="region of interest" description="Disordered" evidence="1">
    <location>
        <begin position="31"/>
        <end position="85"/>
    </location>
</feature>
<dbReference type="Pfam" id="PF14075">
    <property type="entry name" value="UBN_AB"/>
    <property type="match status" value="1"/>
</dbReference>
<evidence type="ECO:0000313" key="4">
    <source>
        <dbReference type="Proteomes" id="UP000054166"/>
    </source>
</evidence>
<name>A0A0C3FLI4_PILCF</name>
<dbReference type="InParanoid" id="A0A0C3FLI4"/>
<keyword evidence="4" id="KW-1185">Reference proteome</keyword>
<organism evidence="3 4">
    <name type="scientific">Piloderma croceum (strain F 1598)</name>
    <dbReference type="NCBI Taxonomy" id="765440"/>
    <lineage>
        <taxon>Eukaryota</taxon>
        <taxon>Fungi</taxon>
        <taxon>Dikarya</taxon>
        <taxon>Basidiomycota</taxon>
        <taxon>Agaricomycotina</taxon>
        <taxon>Agaricomycetes</taxon>
        <taxon>Agaricomycetidae</taxon>
        <taxon>Atheliales</taxon>
        <taxon>Atheliaceae</taxon>
        <taxon>Piloderma</taxon>
    </lineage>
</organism>
<dbReference type="AlphaFoldDB" id="A0A0C3FLI4"/>
<dbReference type="STRING" id="765440.A0A0C3FLI4"/>
<dbReference type="Proteomes" id="UP000054166">
    <property type="component" value="Unassembled WGS sequence"/>
</dbReference>
<feature type="domain" description="Ubinuclein middle" evidence="2">
    <location>
        <begin position="125"/>
        <end position="298"/>
    </location>
</feature>